<organism evidence="2 3">
    <name type="scientific">Streptomyces noursei</name>
    <name type="common">Streptomyces albulus</name>
    <dbReference type="NCBI Taxonomy" id="1971"/>
    <lineage>
        <taxon>Bacteria</taxon>
        <taxon>Bacillati</taxon>
        <taxon>Actinomycetota</taxon>
        <taxon>Actinomycetes</taxon>
        <taxon>Kitasatosporales</taxon>
        <taxon>Streptomycetaceae</taxon>
        <taxon>Streptomyces</taxon>
    </lineage>
</organism>
<dbReference type="PANTHER" id="PTHR46825">
    <property type="entry name" value="D-ALANYL-D-ALANINE-CARBOXYPEPTIDASE/ENDOPEPTIDASE AMPH"/>
    <property type="match status" value="1"/>
</dbReference>
<dbReference type="PANTHER" id="PTHR46825:SF7">
    <property type="entry name" value="D-ALANYL-D-ALANINE CARBOXYPEPTIDASE"/>
    <property type="match status" value="1"/>
</dbReference>
<dbReference type="InterPro" id="IPR012338">
    <property type="entry name" value="Beta-lactam/transpept-like"/>
</dbReference>
<dbReference type="Proteomes" id="UP000236047">
    <property type="component" value="Unassembled WGS sequence"/>
</dbReference>
<protein>
    <submittedName>
        <fullName evidence="2">Serine hydrolase</fullName>
    </submittedName>
</protein>
<dbReference type="EMBL" id="LJSN01000002">
    <property type="protein sequence ID" value="PNE41107.1"/>
    <property type="molecule type" value="Genomic_DNA"/>
</dbReference>
<dbReference type="SUPFAM" id="SSF56601">
    <property type="entry name" value="beta-lactamase/transpeptidase-like"/>
    <property type="match status" value="1"/>
</dbReference>
<feature type="domain" description="Beta-lactamase-related" evidence="1">
    <location>
        <begin position="70"/>
        <end position="389"/>
    </location>
</feature>
<accession>A0A2N8PJB1</accession>
<dbReference type="RefSeq" id="WP_102923512.1">
    <property type="nucleotide sequence ID" value="NZ_LJSN01000002.1"/>
</dbReference>
<dbReference type="InterPro" id="IPR006311">
    <property type="entry name" value="TAT_signal"/>
</dbReference>
<dbReference type="InterPro" id="IPR050491">
    <property type="entry name" value="AmpC-like"/>
</dbReference>
<evidence type="ECO:0000313" key="3">
    <source>
        <dbReference type="Proteomes" id="UP000236047"/>
    </source>
</evidence>
<name>A0A2N8PJB1_STRNR</name>
<dbReference type="PROSITE" id="PS51318">
    <property type="entry name" value="TAT"/>
    <property type="match status" value="1"/>
</dbReference>
<evidence type="ECO:0000259" key="1">
    <source>
        <dbReference type="Pfam" id="PF00144"/>
    </source>
</evidence>
<keyword evidence="2" id="KW-0378">Hydrolase</keyword>
<sequence>MLGRTHRVPRVRVALSGRRRLIAMMAVTAAALTGGGSLPPVAAQVHGFGDAVREGLDRLVYEDQYPAALASTIGRDGRTHHFTAGVADVMTGATVPVDGQVRAGSNTKTFTATVVLQLVGEGRVTLDAPIEEYLPGLVRGEGIDGRRITVRQLLQHTSGLPNYTDYLDDITGKNRHTYFPPRTLLDMALKHKALFAPGTRWSYSNTNYLLAGMLIEKVTGRPVAEQIAKRVIDRIGLRHTYFPGVGDEGIREAHPQGYVAAKPGAPLEDITTMNPSWAWAAGQVISTPGDLNHLFTALLNGELLRPAQLAQMRTTVPVTGDAGTRYGIRYGLGVTSTPMSCGGLMWGHGGDIPGYGTRTGATDDGRAITIAVTADAPPTQQGPVDVLAVLDNALCG</sequence>
<dbReference type="AlphaFoldDB" id="A0A2N8PJB1"/>
<proteinExistence type="predicted"/>
<dbReference type="Pfam" id="PF00144">
    <property type="entry name" value="Beta-lactamase"/>
    <property type="match status" value="1"/>
</dbReference>
<dbReference type="Gene3D" id="3.40.710.10">
    <property type="entry name" value="DD-peptidase/beta-lactamase superfamily"/>
    <property type="match status" value="1"/>
</dbReference>
<comment type="caution">
    <text evidence="2">The sequence shown here is derived from an EMBL/GenBank/DDBJ whole genome shotgun (WGS) entry which is preliminary data.</text>
</comment>
<gene>
    <name evidence="2" type="ORF">AOB60_10310</name>
</gene>
<dbReference type="InterPro" id="IPR001466">
    <property type="entry name" value="Beta-lactam-related"/>
</dbReference>
<reference evidence="3" key="1">
    <citation type="submission" date="2015-09" db="EMBL/GenBank/DDBJ databases">
        <authorList>
            <person name="Graham D.E."/>
            <person name="Mahan K.M."/>
            <person name="Klingeman D.M."/>
            <person name="Fida T."/>
            <person name="Giannone R.J."/>
            <person name="Hettich R.L."/>
            <person name="Parry R.J."/>
            <person name="Spain J.C."/>
        </authorList>
    </citation>
    <scope>NUCLEOTIDE SEQUENCE [LARGE SCALE GENOMIC DNA]</scope>
    <source>
        <strain evidence="3">JCM 4701</strain>
    </source>
</reference>
<evidence type="ECO:0000313" key="2">
    <source>
        <dbReference type="EMBL" id="PNE41107.1"/>
    </source>
</evidence>
<dbReference type="GO" id="GO:0016787">
    <property type="term" value="F:hydrolase activity"/>
    <property type="evidence" value="ECO:0007669"/>
    <property type="project" value="UniProtKB-KW"/>
</dbReference>
<keyword evidence="3" id="KW-1185">Reference proteome</keyword>